<gene>
    <name evidence="3" type="ORF">FHS31_002262</name>
</gene>
<evidence type="ECO:0000259" key="2">
    <source>
        <dbReference type="Pfam" id="PF07589"/>
    </source>
</evidence>
<evidence type="ECO:0000313" key="3">
    <source>
        <dbReference type="EMBL" id="NIJ08641.1"/>
    </source>
</evidence>
<dbReference type="Pfam" id="PF07589">
    <property type="entry name" value="PEP-CTERM"/>
    <property type="match status" value="1"/>
</dbReference>
<name>A0ABX0TT06_9SPHN</name>
<protein>
    <recommendedName>
        <fullName evidence="2">Ice-binding protein C-terminal domain-containing protein</fullName>
    </recommendedName>
</protein>
<feature type="signal peptide" evidence="1">
    <location>
        <begin position="1"/>
        <end position="22"/>
    </location>
</feature>
<sequence>MKLIFGAALLGAVMFVAPAAKADPTPIGGGCPENNPNCTSQKPALPEPLTVNGAFNYHDTGNDSQYGNYGVIGSANGAPYWADFTNDDSAPHQAVTGTTSFGNADSGVSFGFVLPGGGDPRVTVTAQKTIFGDTGLSAAISYVFKLHTDDSAMATLNALLAQDSHLTTASGNLTLSYTGYGQAQADVFTGFGLNGNQLNFYCANYPDAAQAGCGDSSYQIPMIWVAGDTFEGGDAHDFYSQIAIGAGAYLTPGYEGSAYAMIDPTITFSDAFNQAISNLPDGSITYSVAGQDAPLGEVPEPASWAMMAAGFGLLGGMLRRGRRIAVPA</sequence>
<dbReference type="NCBIfam" id="NF035944">
    <property type="entry name" value="PEPxxWA-CTERM"/>
    <property type="match status" value="1"/>
</dbReference>
<dbReference type="RefSeq" id="WP_243843419.1">
    <property type="nucleotide sequence ID" value="NZ_JAAOZC010000005.1"/>
</dbReference>
<keyword evidence="4" id="KW-1185">Reference proteome</keyword>
<keyword evidence="1" id="KW-0732">Signal</keyword>
<dbReference type="EMBL" id="JAAOZC010000005">
    <property type="protein sequence ID" value="NIJ08641.1"/>
    <property type="molecule type" value="Genomic_DNA"/>
</dbReference>
<dbReference type="NCBIfam" id="TIGR02595">
    <property type="entry name" value="PEP_CTERM"/>
    <property type="match status" value="1"/>
</dbReference>
<organism evidence="3 4">
    <name type="scientific">Sphingomonas vulcanisoli</name>
    <dbReference type="NCBI Taxonomy" id="1658060"/>
    <lineage>
        <taxon>Bacteria</taxon>
        <taxon>Pseudomonadati</taxon>
        <taxon>Pseudomonadota</taxon>
        <taxon>Alphaproteobacteria</taxon>
        <taxon>Sphingomonadales</taxon>
        <taxon>Sphingomonadaceae</taxon>
        <taxon>Sphingomonas</taxon>
    </lineage>
</organism>
<feature type="domain" description="Ice-binding protein C-terminal" evidence="2">
    <location>
        <begin position="298"/>
        <end position="323"/>
    </location>
</feature>
<evidence type="ECO:0000313" key="4">
    <source>
        <dbReference type="Proteomes" id="UP000727456"/>
    </source>
</evidence>
<reference evidence="3 4" key="1">
    <citation type="submission" date="2020-03" db="EMBL/GenBank/DDBJ databases">
        <title>Genomic Encyclopedia of Type Strains, Phase III (KMG-III): the genomes of soil and plant-associated and newly described type strains.</title>
        <authorList>
            <person name="Whitman W."/>
        </authorList>
    </citation>
    <scope>NUCLEOTIDE SEQUENCE [LARGE SCALE GENOMIC DNA]</scope>
    <source>
        <strain evidence="3 4">CECT 8804</strain>
    </source>
</reference>
<feature type="chain" id="PRO_5045067087" description="Ice-binding protein C-terminal domain-containing protein" evidence="1">
    <location>
        <begin position="23"/>
        <end position="328"/>
    </location>
</feature>
<accession>A0ABX0TT06</accession>
<comment type="caution">
    <text evidence="3">The sequence shown here is derived from an EMBL/GenBank/DDBJ whole genome shotgun (WGS) entry which is preliminary data.</text>
</comment>
<proteinExistence type="predicted"/>
<evidence type="ECO:0000256" key="1">
    <source>
        <dbReference type="SAM" id="SignalP"/>
    </source>
</evidence>
<dbReference type="Proteomes" id="UP000727456">
    <property type="component" value="Unassembled WGS sequence"/>
</dbReference>
<dbReference type="InterPro" id="IPR013424">
    <property type="entry name" value="Ice-binding_C"/>
</dbReference>